<dbReference type="GO" id="GO:0046943">
    <property type="term" value="F:carboxylic acid transmembrane transporter activity"/>
    <property type="evidence" value="ECO:0007669"/>
    <property type="project" value="TreeGrafter"/>
</dbReference>
<dbReference type="GO" id="GO:0005886">
    <property type="term" value="C:plasma membrane"/>
    <property type="evidence" value="ECO:0007669"/>
    <property type="project" value="TreeGrafter"/>
</dbReference>
<evidence type="ECO:0000256" key="5">
    <source>
        <dbReference type="ARBA" id="ARBA00023136"/>
    </source>
</evidence>
<comment type="subcellular location">
    <subcellularLocation>
        <location evidence="1">Membrane</location>
        <topology evidence="1">Multi-pass membrane protein</topology>
    </subcellularLocation>
</comment>
<protein>
    <submittedName>
        <fullName evidence="8">4-hydroxybenzoate transporter PcaK</fullName>
    </submittedName>
</protein>
<dbReference type="Proteomes" id="UP000345637">
    <property type="component" value="Unassembled WGS sequence"/>
</dbReference>
<keyword evidence="4 6" id="KW-1133">Transmembrane helix</keyword>
<evidence type="ECO:0000256" key="6">
    <source>
        <dbReference type="SAM" id="Phobius"/>
    </source>
</evidence>
<dbReference type="PANTHER" id="PTHR23508:SF10">
    <property type="entry name" value="CARBOXYLIC ACID TRANSPORTER PROTEIN HOMOLOG"/>
    <property type="match status" value="1"/>
</dbReference>
<organism evidence="8 9">
    <name type="scientific">Raoultella planticola</name>
    <name type="common">Klebsiella planticola</name>
    <dbReference type="NCBI Taxonomy" id="575"/>
    <lineage>
        <taxon>Bacteria</taxon>
        <taxon>Pseudomonadati</taxon>
        <taxon>Pseudomonadota</taxon>
        <taxon>Gammaproteobacteria</taxon>
        <taxon>Enterobacterales</taxon>
        <taxon>Enterobacteriaceae</taxon>
        <taxon>Klebsiella/Raoultella group</taxon>
        <taxon>Raoultella</taxon>
    </lineage>
</organism>
<keyword evidence="2" id="KW-1003">Cell membrane</keyword>
<dbReference type="InterPro" id="IPR020846">
    <property type="entry name" value="MFS_dom"/>
</dbReference>
<keyword evidence="5 6" id="KW-0472">Membrane</keyword>
<reference evidence="8 9" key="1">
    <citation type="submission" date="2019-03" db="EMBL/GenBank/DDBJ databases">
        <authorList>
            <consortium name="Pathogen Informatics"/>
        </authorList>
    </citation>
    <scope>NUCLEOTIDE SEQUENCE [LARGE SCALE GENOMIC DNA]</scope>
    <source>
        <strain evidence="8 9">NCTC12998</strain>
    </source>
</reference>
<evidence type="ECO:0000313" key="9">
    <source>
        <dbReference type="Proteomes" id="UP000345637"/>
    </source>
</evidence>
<feature type="transmembrane region" description="Helical" evidence="6">
    <location>
        <begin position="24"/>
        <end position="47"/>
    </location>
</feature>
<dbReference type="PROSITE" id="PS50850">
    <property type="entry name" value="MFS"/>
    <property type="match status" value="1"/>
</dbReference>
<gene>
    <name evidence="8" type="primary">pcaK_5</name>
    <name evidence="8" type="ORF">NCTC12998_07761</name>
</gene>
<dbReference type="SUPFAM" id="SSF103473">
    <property type="entry name" value="MFS general substrate transporter"/>
    <property type="match status" value="1"/>
</dbReference>
<feature type="transmembrane region" description="Helical" evidence="6">
    <location>
        <begin position="92"/>
        <end position="110"/>
    </location>
</feature>
<feature type="domain" description="Major facilitator superfamily (MFS) profile" evidence="7">
    <location>
        <begin position="25"/>
        <end position="149"/>
    </location>
</feature>
<dbReference type="Gene3D" id="1.20.1250.20">
    <property type="entry name" value="MFS general substrate transporter like domains"/>
    <property type="match status" value="1"/>
</dbReference>
<dbReference type="InterPro" id="IPR011701">
    <property type="entry name" value="MFS"/>
</dbReference>
<evidence type="ECO:0000256" key="1">
    <source>
        <dbReference type="ARBA" id="ARBA00004141"/>
    </source>
</evidence>
<evidence type="ECO:0000256" key="3">
    <source>
        <dbReference type="ARBA" id="ARBA00022692"/>
    </source>
</evidence>
<evidence type="ECO:0000256" key="4">
    <source>
        <dbReference type="ARBA" id="ARBA00022989"/>
    </source>
</evidence>
<dbReference type="AlphaFoldDB" id="A0A485D9Z6"/>
<dbReference type="EMBL" id="CAADJE010000044">
    <property type="protein sequence ID" value="VFS93949.1"/>
    <property type="molecule type" value="Genomic_DNA"/>
</dbReference>
<dbReference type="InterPro" id="IPR036259">
    <property type="entry name" value="MFS_trans_sf"/>
</dbReference>
<sequence>MTQIQRLDVRELINGNPLSRFQKLVVFLGFCVIALDGFDIAIMGFIAPTLKHEWGVTNYELGFVISAALIGLAPGGDPSPGPLADWLGRKKIIVNSVFFFGFWTIVTAFSQNIEQMIFFRFMTGLGLGAAMPNIARWYRSMPPSASAHF</sequence>
<proteinExistence type="predicted"/>
<evidence type="ECO:0000313" key="8">
    <source>
        <dbReference type="EMBL" id="VFS93949.1"/>
    </source>
</evidence>
<evidence type="ECO:0000259" key="7">
    <source>
        <dbReference type="PROSITE" id="PS50850"/>
    </source>
</evidence>
<feature type="transmembrane region" description="Helical" evidence="6">
    <location>
        <begin position="117"/>
        <end position="135"/>
    </location>
</feature>
<name>A0A485D9Z6_RAOPL</name>
<dbReference type="PANTHER" id="PTHR23508">
    <property type="entry name" value="CARBOXYLIC ACID TRANSPORTER PROTEIN HOMOLOG"/>
    <property type="match status" value="1"/>
</dbReference>
<accession>A0A485D9Z6</accession>
<dbReference type="Pfam" id="PF07690">
    <property type="entry name" value="MFS_1"/>
    <property type="match status" value="1"/>
</dbReference>
<keyword evidence="3 6" id="KW-0812">Transmembrane</keyword>
<evidence type="ECO:0000256" key="2">
    <source>
        <dbReference type="ARBA" id="ARBA00022475"/>
    </source>
</evidence>